<dbReference type="Proteomes" id="UP000028661">
    <property type="component" value="Segment"/>
</dbReference>
<protein>
    <submittedName>
        <fullName evidence="1">Uncharacterized protein</fullName>
    </submittedName>
</protein>
<accession>A0A076G587</accession>
<name>A0A076G587_9CAUD</name>
<sequence>MTLKGGTVGKVYTVKDADGDNWSFVVFNYNGETYVTGGLDWFVREFEQYDFENLVDHTPTIETTPAKLAESHQHLL</sequence>
<organism evidence="1 2">
    <name type="scientific">Vibrio phage ICP2_2011_A</name>
    <dbReference type="NCBI Taxonomy" id="1529057"/>
    <lineage>
        <taxon>Viruses</taxon>
        <taxon>Duplodnaviria</taxon>
        <taxon>Heunggongvirae</taxon>
        <taxon>Uroviricota</taxon>
        <taxon>Caudoviricetes</taxon>
        <taxon>Zobellviridae</taxon>
        <taxon>Icepovirus</taxon>
        <taxon>Icepovirus bengalense</taxon>
    </lineage>
</organism>
<reference evidence="2" key="1">
    <citation type="journal article" date="2014" name="Elife">
        <title>Evolutionary consequences of intra-patient phage predation on microbial populations.</title>
        <authorList>
            <person name="Seed K.D."/>
            <person name="Yen M."/>
            <person name="Shapiro B.J."/>
            <person name="Hilaire I.J."/>
            <person name="Charles R.C."/>
            <person name="Teng J.E."/>
            <person name="Ivers L.C."/>
            <person name="Boncy J."/>
            <person name="Harris J.B."/>
            <person name="Camilli A."/>
        </authorList>
    </citation>
    <scope>NUCLEOTIDE SEQUENCE [LARGE SCALE GENOMIC DNA]</scope>
</reference>
<evidence type="ECO:0000313" key="1">
    <source>
        <dbReference type="EMBL" id="AII27073.1"/>
    </source>
</evidence>
<dbReference type="EMBL" id="KM224878">
    <property type="protein sequence ID" value="AII27073.1"/>
    <property type="molecule type" value="Genomic_DNA"/>
</dbReference>
<proteinExistence type="predicted"/>
<evidence type="ECO:0000313" key="2">
    <source>
        <dbReference type="Proteomes" id="UP000028661"/>
    </source>
</evidence>
<gene>
    <name evidence="1" type="ORF">ICP22011A_0029</name>
</gene>